<dbReference type="PANTHER" id="PTHR43293">
    <property type="entry name" value="ACETATE COA-TRANSFERASE YDIF"/>
    <property type="match status" value="1"/>
</dbReference>
<dbReference type="Pfam" id="PF01144">
    <property type="entry name" value="CoA_trans"/>
    <property type="match status" value="1"/>
</dbReference>
<proteinExistence type="predicted"/>
<dbReference type="EMBL" id="SMAO01000008">
    <property type="protein sequence ID" value="TCT19465.1"/>
    <property type="molecule type" value="Genomic_DNA"/>
</dbReference>
<dbReference type="InterPro" id="IPR004165">
    <property type="entry name" value="CoA_trans_fam_I"/>
</dbReference>
<sequence>MTQPYTRQEMMAIATGREIRDGELAIFGVGLSMLAGFFAQAHHAPRVRAMTEGGVYGATPVGGLPWGIECNRLSANAVSFTNAIDALGCLVASGRCDVGIIGAAQVDRFGNVNTTGIWGGDIGPVYRPPKTRLTGAGGANDIATGCKRFLIMVSHESKRFVERLDYLTSPGYLDGGDARERLGLVGGGPSAIITTLGILRPDPVTREFVLDACFPFSSVEEIRAQTAWELKISPNVQIVPEPTADELEALRRVDETGMLRR</sequence>
<dbReference type="SUPFAM" id="SSF100950">
    <property type="entry name" value="NagB/RpiA/CoA transferase-like"/>
    <property type="match status" value="1"/>
</dbReference>
<evidence type="ECO:0000313" key="2">
    <source>
        <dbReference type="Proteomes" id="UP000295717"/>
    </source>
</evidence>
<comment type="caution">
    <text evidence="1">The sequence shown here is derived from an EMBL/GenBank/DDBJ whole genome shotgun (WGS) entry which is preliminary data.</text>
</comment>
<dbReference type="OrthoDB" id="9813111at2"/>
<dbReference type="AlphaFoldDB" id="A0A4R3MTT6"/>
<dbReference type="Proteomes" id="UP000295717">
    <property type="component" value="Unassembled WGS sequence"/>
</dbReference>
<dbReference type="GO" id="GO:0008410">
    <property type="term" value="F:CoA-transferase activity"/>
    <property type="evidence" value="ECO:0007669"/>
    <property type="project" value="InterPro"/>
</dbReference>
<dbReference type="InterPro" id="IPR037171">
    <property type="entry name" value="NagB/RpiA_transferase-like"/>
</dbReference>
<dbReference type="PANTHER" id="PTHR43293:SF3">
    <property type="entry name" value="CHOLESTEROL RING-CLEAVING HYDROLASE IPDB SUBUNIT"/>
    <property type="match status" value="1"/>
</dbReference>
<name>A0A4R3MTT6_9GAMM</name>
<reference evidence="1 2" key="1">
    <citation type="submission" date="2019-03" db="EMBL/GenBank/DDBJ databases">
        <title>Genomic Encyclopedia of Type Strains, Phase IV (KMG-IV): sequencing the most valuable type-strain genomes for metagenomic binning, comparative biology and taxonomic classification.</title>
        <authorList>
            <person name="Goeker M."/>
        </authorList>
    </citation>
    <scope>NUCLEOTIDE SEQUENCE [LARGE SCALE GENOMIC DNA]</scope>
    <source>
        <strain evidence="1 2">DSM 13587</strain>
    </source>
</reference>
<protein>
    <submittedName>
        <fullName evidence="1">Glutaconate CoA-transferase subunit B</fullName>
    </submittedName>
</protein>
<keyword evidence="1" id="KW-0808">Transferase</keyword>
<evidence type="ECO:0000313" key="1">
    <source>
        <dbReference type="EMBL" id="TCT19465.1"/>
    </source>
</evidence>
<dbReference type="RefSeq" id="WP_132977980.1">
    <property type="nucleotide sequence ID" value="NZ_SMAO01000008.1"/>
</dbReference>
<accession>A0A4R3MTT6</accession>
<dbReference type="SMART" id="SM00882">
    <property type="entry name" value="CoA_trans"/>
    <property type="match status" value="1"/>
</dbReference>
<keyword evidence="2" id="KW-1185">Reference proteome</keyword>
<dbReference type="Gene3D" id="3.40.1080.10">
    <property type="entry name" value="Glutaconate Coenzyme A-transferase"/>
    <property type="match status" value="1"/>
</dbReference>
<gene>
    <name evidence="1" type="ORF">EDC35_10871</name>
</gene>
<organism evidence="1 2">
    <name type="scientific">Thiobaca trueperi</name>
    <dbReference type="NCBI Taxonomy" id="127458"/>
    <lineage>
        <taxon>Bacteria</taxon>
        <taxon>Pseudomonadati</taxon>
        <taxon>Pseudomonadota</taxon>
        <taxon>Gammaproteobacteria</taxon>
        <taxon>Chromatiales</taxon>
        <taxon>Chromatiaceae</taxon>
        <taxon>Thiobaca</taxon>
    </lineage>
</organism>